<keyword evidence="3" id="KW-1185">Reference proteome</keyword>
<dbReference type="GeneID" id="134284536"/>
<dbReference type="EnsemblMetazoa" id="AALFPA23_004003.R4734">
    <property type="protein sequence ID" value="AALFPA23_004003.P4734"/>
    <property type="gene ID" value="AALFPA23_004003"/>
</dbReference>
<dbReference type="InterPro" id="IPR005135">
    <property type="entry name" value="Endo/exonuclease/phosphatase"/>
</dbReference>
<dbReference type="Gene3D" id="3.60.10.10">
    <property type="entry name" value="Endonuclease/exonuclease/phosphatase"/>
    <property type="match status" value="1"/>
</dbReference>
<dbReference type="RefSeq" id="XP_062699498.1">
    <property type="nucleotide sequence ID" value="XM_062843514.1"/>
</dbReference>
<dbReference type="InterPro" id="IPR036691">
    <property type="entry name" value="Endo/exonu/phosph_ase_sf"/>
</dbReference>
<evidence type="ECO:0000259" key="1">
    <source>
        <dbReference type="Pfam" id="PF03372"/>
    </source>
</evidence>
<evidence type="ECO:0000313" key="3">
    <source>
        <dbReference type="Proteomes" id="UP000069940"/>
    </source>
</evidence>
<proteinExistence type="predicted"/>
<reference evidence="3" key="1">
    <citation type="journal article" date="2015" name="Proc. Natl. Acad. Sci. U.S.A.">
        <title>Genome sequence of the Asian Tiger mosquito, Aedes albopictus, reveals insights into its biology, genetics, and evolution.</title>
        <authorList>
            <person name="Chen X.G."/>
            <person name="Jiang X."/>
            <person name="Gu J."/>
            <person name="Xu M."/>
            <person name="Wu Y."/>
            <person name="Deng Y."/>
            <person name="Zhang C."/>
            <person name="Bonizzoni M."/>
            <person name="Dermauw W."/>
            <person name="Vontas J."/>
            <person name="Armbruster P."/>
            <person name="Huang X."/>
            <person name="Yang Y."/>
            <person name="Zhang H."/>
            <person name="He W."/>
            <person name="Peng H."/>
            <person name="Liu Y."/>
            <person name="Wu K."/>
            <person name="Chen J."/>
            <person name="Lirakis M."/>
            <person name="Topalis P."/>
            <person name="Van Leeuwen T."/>
            <person name="Hall A.B."/>
            <person name="Jiang X."/>
            <person name="Thorpe C."/>
            <person name="Mueller R.L."/>
            <person name="Sun C."/>
            <person name="Waterhouse R.M."/>
            <person name="Yan G."/>
            <person name="Tu Z.J."/>
            <person name="Fang X."/>
            <person name="James A.A."/>
        </authorList>
    </citation>
    <scope>NUCLEOTIDE SEQUENCE [LARGE SCALE GENOMIC DNA]</scope>
    <source>
        <strain evidence="3">Foshan</strain>
    </source>
</reference>
<feature type="domain" description="Endonuclease/exonuclease/phosphatase" evidence="1">
    <location>
        <begin position="80"/>
        <end position="281"/>
    </location>
</feature>
<dbReference type="Pfam" id="PF03372">
    <property type="entry name" value="Exo_endo_phos"/>
    <property type="match status" value="1"/>
</dbReference>
<reference evidence="2" key="2">
    <citation type="submission" date="2025-05" db="UniProtKB">
        <authorList>
            <consortium name="EnsemblMetazoa"/>
        </authorList>
    </citation>
    <scope>IDENTIFICATION</scope>
    <source>
        <strain evidence="2">Foshan</strain>
    </source>
</reference>
<protein>
    <recommendedName>
        <fullName evidence="1">Endonuclease/exonuclease/phosphatase domain-containing protein</fullName>
    </recommendedName>
</protein>
<dbReference type="PANTHER" id="PTHR33395:SF22">
    <property type="entry name" value="REVERSE TRANSCRIPTASE DOMAIN-CONTAINING PROTEIN"/>
    <property type="match status" value="1"/>
</dbReference>
<organism evidence="2 3">
    <name type="scientific">Aedes albopictus</name>
    <name type="common">Asian tiger mosquito</name>
    <name type="synonym">Stegomyia albopicta</name>
    <dbReference type="NCBI Taxonomy" id="7160"/>
    <lineage>
        <taxon>Eukaryota</taxon>
        <taxon>Metazoa</taxon>
        <taxon>Ecdysozoa</taxon>
        <taxon>Arthropoda</taxon>
        <taxon>Hexapoda</taxon>
        <taxon>Insecta</taxon>
        <taxon>Pterygota</taxon>
        <taxon>Neoptera</taxon>
        <taxon>Endopterygota</taxon>
        <taxon>Diptera</taxon>
        <taxon>Nematocera</taxon>
        <taxon>Culicoidea</taxon>
        <taxon>Culicidae</taxon>
        <taxon>Culicinae</taxon>
        <taxon>Aedini</taxon>
        <taxon>Aedes</taxon>
        <taxon>Stegomyia</taxon>
    </lineage>
</organism>
<dbReference type="SUPFAM" id="SSF56219">
    <property type="entry name" value="DNase I-like"/>
    <property type="match status" value="1"/>
</dbReference>
<sequence length="663" mass="74360">MECCNQSSVLMSSAEFPPSLDLMCDAQPNELGGPGNALNSICPSEANMDSAPAVRGSQHFQNRTSNPTEVADSLRIYYQNVRGLRTKIDDFYVATQNEDYDVIVLTETWLKDGITSVQLFGNEYSVFRRDRDPEVSGKVRGGGVLIAVKKGFRSFSNVSRIDEDLEHLWVNIDVGERHVCVGVVYLPPEQSRNAAIIERLISSISSIAFSLNAQDLHLLYGDFNLPDLCWNLSSGGYAYPEPTDSTSSSMHFLDSMSLLNLKQLCVTRNCLNRTLDLIFVNDEALPMCNIADPHEAIIPVDPLHPPLLTSLSCPALIQFIDQEDDRLLDFAKADFVSLNEAIRQIDWTPLNQAADVNDAVEFFTGTLRQLFPRFVPAPRPRQNPRWGNNHLRHLKRKRSKALRNLSTYRCDANKRRFNVASRKYRIYSRKLYARYVVRTQRDLMNQPKRFWAFVSEKRKESGLPSTMFLRNESADNPVTICNLFAKHFSGAFDNVTATPHQIDDALQDVPTDAFSININSFSEADVLAGIAKLKPTAVPGPDGVPSIIVTKCANALSGPLMTIFNMSIAQSKFPSDWKRSIMFPAFKKGDKRDVANYRGVTSLCAGSKLFEILVNDILFCAAKPYISIDQYGFYLFLCGTINHHESATIYLILPQLYGTRSPS</sequence>
<dbReference type="Proteomes" id="UP000069940">
    <property type="component" value="Unassembled WGS sequence"/>
</dbReference>
<dbReference type="PANTHER" id="PTHR33395">
    <property type="entry name" value="TRANSCRIPTASE, PUTATIVE-RELATED-RELATED"/>
    <property type="match status" value="1"/>
</dbReference>
<accession>A0ABM1XYH3</accession>
<evidence type="ECO:0000313" key="2">
    <source>
        <dbReference type="EnsemblMetazoa" id="AALFPA23_004003.P4734"/>
    </source>
</evidence>
<name>A0ABM1XYH3_AEDAL</name>